<gene>
    <name evidence="1" type="ORF">SAMN02982989_3337</name>
</gene>
<accession>A0A1X7E2D7</accession>
<sequence length="462" mass="51994">MNERKPQPNREHHFYVSIAKFLFHHSQHGIVTVRDPIRLANAAQRGLHPIMLYGVTVAGLPIRWLTFSPVDQPKSLCGVLLTAWKNAKGLRGLPDVLRMNRYVAQADPGLAEDLAQIGVRLEIADAKDKTVPASLRSAQDASAWLLKKYDPADMSLAESVEALCHDAREDHDWRADRRPLRLSNRKLEDSIHQWLDLPMREPTSVLLEDRGWQAGLWLSSWETSLPPDQPRYFHHDGMSRRTWLLLGEDPSEDTDDDDDEFPTYEEHGNTPEIAKHLVACWPNPPKDIAAAAGITLRQLRWFTTERASLDGSARYDLTRLLGIECDERMGGYTPAGPYVLIARKAQAIEAIYQEISGGGDACPCELVPAQGQADPSWRYVLISAHSTPPTIVMAPRGEAITERLPDLLMNYEGIRSVSPAFYRDVVTTCARACQTPQANVREMAAFARRYEQHWIDCAWLPG</sequence>
<evidence type="ECO:0000313" key="2">
    <source>
        <dbReference type="Proteomes" id="UP000192903"/>
    </source>
</evidence>
<dbReference type="RefSeq" id="WP_085421468.1">
    <property type="nucleotide sequence ID" value="NZ_FXAF01000005.1"/>
</dbReference>
<proteinExistence type="predicted"/>
<name>A0A1X7E2D7_9HYPH</name>
<dbReference type="Proteomes" id="UP000192903">
    <property type="component" value="Unassembled WGS sequence"/>
</dbReference>
<evidence type="ECO:0000313" key="1">
    <source>
        <dbReference type="EMBL" id="SMF26146.1"/>
    </source>
</evidence>
<dbReference type="EMBL" id="FXAF01000005">
    <property type="protein sequence ID" value="SMF26146.1"/>
    <property type="molecule type" value="Genomic_DNA"/>
</dbReference>
<dbReference type="OrthoDB" id="5464439at2"/>
<keyword evidence="2" id="KW-1185">Reference proteome</keyword>
<protein>
    <submittedName>
        <fullName evidence="1">Uncharacterized protein</fullName>
    </submittedName>
</protein>
<organism evidence="1 2">
    <name type="scientific">Xaviernesmea oryzae</name>
    <dbReference type="NCBI Taxonomy" id="464029"/>
    <lineage>
        <taxon>Bacteria</taxon>
        <taxon>Pseudomonadati</taxon>
        <taxon>Pseudomonadota</taxon>
        <taxon>Alphaproteobacteria</taxon>
        <taxon>Hyphomicrobiales</taxon>
        <taxon>Rhizobiaceae</taxon>
        <taxon>Rhizobium/Agrobacterium group</taxon>
        <taxon>Xaviernesmea</taxon>
    </lineage>
</organism>
<dbReference type="AlphaFoldDB" id="A0A1X7E2D7"/>
<reference evidence="2" key="1">
    <citation type="submission" date="2017-04" db="EMBL/GenBank/DDBJ databases">
        <authorList>
            <person name="Varghese N."/>
            <person name="Submissions S."/>
        </authorList>
    </citation>
    <scope>NUCLEOTIDE SEQUENCE [LARGE SCALE GENOMIC DNA]</scope>
    <source>
        <strain evidence="2">B4P</strain>
    </source>
</reference>
<dbReference type="STRING" id="464029.SAMN02982989_3337"/>